<dbReference type="InterPro" id="IPR012340">
    <property type="entry name" value="NA-bd_OB-fold"/>
</dbReference>
<dbReference type="GO" id="GO:0070876">
    <property type="term" value="C:SOSS complex"/>
    <property type="evidence" value="ECO:0007669"/>
    <property type="project" value="TreeGrafter"/>
</dbReference>
<dbReference type="PANTHER" id="PTHR13356">
    <property type="entry name" value="OB FOLD NUCLEIC ACID BINDING PROTEIN-RELATED"/>
    <property type="match status" value="1"/>
</dbReference>
<organism evidence="3">
    <name type="scientific">Triatoma infestans</name>
    <name type="common">Assassin bug</name>
    <dbReference type="NCBI Taxonomy" id="30076"/>
    <lineage>
        <taxon>Eukaryota</taxon>
        <taxon>Metazoa</taxon>
        <taxon>Ecdysozoa</taxon>
        <taxon>Arthropoda</taxon>
        <taxon>Hexapoda</taxon>
        <taxon>Insecta</taxon>
        <taxon>Pterygota</taxon>
        <taxon>Neoptera</taxon>
        <taxon>Paraneoptera</taxon>
        <taxon>Hemiptera</taxon>
        <taxon>Heteroptera</taxon>
        <taxon>Panheteroptera</taxon>
        <taxon>Cimicomorpha</taxon>
        <taxon>Reduviidae</taxon>
        <taxon>Triatominae</taxon>
        <taxon>Triatoma</taxon>
    </lineage>
</organism>
<name>A0A023FAD1_TRIIF</name>
<proteinExistence type="evidence at transcript level"/>
<accession>A0A023FAD1</accession>
<sequence>MDTVMIKDIRQGMKNLNLTVIVLEVGNPVQIKEREVRTLKVADATACINLSLWGEPGHYLIPGDIVRLSKAHANVFRNCLTLHSGKTGDIDKLGEFCMVFNEQLNMSEPNMTFESGPSLPAVMNNGGPPPNSNNNGNKGGSRPQGKQVPPRFIEQSTTSSKPPPKINNSKPNRGGMKGMVRPERR</sequence>
<dbReference type="EMBL" id="GBBI01000763">
    <property type="protein sequence ID" value="JAC17949.1"/>
    <property type="molecule type" value="mRNA"/>
</dbReference>
<dbReference type="GO" id="GO:0000724">
    <property type="term" value="P:double-strand break repair via homologous recombination"/>
    <property type="evidence" value="ECO:0007669"/>
    <property type="project" value="TreeGrafter"/>
</dbReference>
<dbReference type="InterPro" id="IPR051231">
    <property type="entry name" value="SOSS-B"/>
</dbReference>
<dbReference type="Gene3D" id="2.40.50.140">
    <property type="entry name" value="Nucleic acid-binding proteins"/>
    <property type="match status" value="1"/>
</dbReference>
<dbReference type="PANTHER" id="PTHR13356:SF0">
    <property type="entry name" value="SOSS COMPLEX SUBUNIT B HOMOLOG"/>
    <property type="match status" value="1"/>
</dbReference>
<dbReference type="GO" id="GO:0005694">
    <property type="term" value="C:chromosome"/>
    <property type="evidence" value="ECO:0007669"/>
    <property type="project" value="UniProtKB-ARBA"/>
</dbReference>
<dbReference type="GO" id="GO:0044818">
    <property type="term" value="P:mitotic G2/M transition checkpoint"/>
    <property type="evidence" value="ECO:0007669"/>
    <property type="project" value="TreeGrafter"/>
</dbReference>
<keyword evidence="1" id="KW-0238">DNA-binding</keyword>
<protein>
    <submittedName>
        <fullName evidence="3">Putative solute carrier family 35 member c2-like protein</fullName>
    </submittedName>
</protein>
<dbReference type="CDD" id="cd04491">
    <property type="entry name" value="SoSSB_OBF"/>
    <property type="match status" value="1"/>
</dbReference>
<dbReference type="GO" id="GO:0003677">
    <property type="term" value="F:DNA binding"/>
    <property type="evidence" value="ECO:0007669"/>
    <property type="project" value="UniProtKB-KW"/>
</dbReference>
<evidence type="ECO:0000256" key="2">
    <source>
        <dbReference type="SAM" id="MobiDB-lite"/>
    </source>
</evidence>
<feature type="region of interest" description="Disordered" evidence="2">
    <location>
        <begin position="109"/>
        <end position="185"/>
    </location>
</feature>
<dbReference type="GO" id="GO:0010212">
    <property type="term" value="P:response to ionizing radiation"/>
    <property type="evidence" value="ECO:0007669"/>
    <property type="project" value="TreeGrafter"/>
</dbReference>
<evidence type="ECO:0000313" key="3">
    <source>
        <dbReference type="EMBL" id="JAC17949.1"/>
    </source>
</evidence>
<reference evidence="3" key="1">
    <citation type="journal article" date="2014" name="PLoS Negl. Trop. Dis.">
        <title>An updated insight into the Sialotranscriptome of Triatoma infestans: developmental stage and geographic variations.</title>
        <authorList>
            <person name="Schwarz A."/>
            <person name="Medrano-Mercado N."/>
            <person name="Schaub G.A."/>
            <person name="Struchiner C.J."/>
            <person name="Bargues M.D."/>
            <person name="Levy M.Z."/>
            <person name="Ribeiro J.M."/>
        </authorList>
    </citation>
    <scope>NUCLEOTIDE SEQUENCE</scope>
    <source>
        <strain evidence="3">Chile</strain>
        <tissue evidence="3">Salivary glands</tissue>
    </source>
</reference>
<dbReference type="FunFam" id="2.40.50.140:FF:000072">
    <property type="entry name" value="SOSS complex subunit B2"/>
    <property type="match status" value="1"/>
</dbReference>
<dbReference type="SUPFAM" id="SSF50249">
    <property type="entry name" value="Nucleic acid-binding proteins"/>
    <property type="match status" value="1"/>
</dbReference>
<dbReference type="AlphaFoldDB" id="A0A023FAD1"/>
<evidence type="ECO:0000256" key="1">
    <source>
        <dbReference type="ARBA" id="ARBA00023125"/>
    </source>
</evidence>